<evidence type="ECO:0000313" key="2">
    <source>
        <dbReference type="EMBL" id="QKS59353.1"/>
    </source>
</evidence>
<gene>
    <name evidence="1" type="ORF">DFQ00_101423</name>
    <name evidence="2" type="ORF">HUB98_26215</name>
    <name evidence="3" type="ORF">HUB98_26545</name>
</gene>
<accession>A0A2V4VXJ4</accession>
<dbReference type="OrthoDB" id="2087266at2"/>
<organism evidence="1 4">
    <name type="scientific">Paenibacillus barcinonensis</name>
    <dbReference type="NCBI Taxonomy" id="198119"/>
    <lineage>
        <taxon>Bacteria</taxon>
        <taxon>Bacillati</taxon>
        <taxon>Bacillota</taxon>
        <taxon>Bacilli</taxon>
        <taxon>Bacillales</taxon>
        <taxon>Paenibacillaceae</taxon>
        <taxon>Paenibacillus</taxon>
    </lineage>
</organism>
<dbReference type="EMBL" id="QJSW01000001">
    <property type="protein sequence ID" value="PYE52485.1"/>
    <property type="molecule type" value="Genomic_DNA"/>
</dbReference>
<reference evidence="1 4" key="1">
    <citation type="submission" date="2018-06" db="EMBL/GenBank/DDBJ databases">
        <title>Genomic Encyclopedia of Type Strains, Phase III (KMG-III): the genomes of soil and plant-associated and newly described type strains.</title>
        <authorList>
            <person name="Whitman W."/>
        </authorList>
    </citation>
    <scope>NUCLEOTIDE SEQUENCE [LARGE SCALE GENOMIC DNA]</scope>
    <source>
        <strain evidence="1 4">CECT 7022</strain>
    </source>
</reference>
<evidence type="ECO:0000313" key="5">
    <source>
        <dbReference type="Proteomes" id="UP000509327"/>
    </source>
</evidence>
<reference evidence="2 5" key="2">
    <citation type="submission" date="2020-06" db="EMBL/GenBank/DDBJ databases">
        <title>Complete genome of Paenibacillus barcinonensis KACC11450.</title>
        <authorList>
            <person name="Kim M."/>
            <person name="Park Y.-J."/>
            <person name="Shin J.-H."/>
        </authorList>
    </citation>
    <scope>NUCLEOTIDE SEQUENCE [LARGE SCALE GENOMIC DNA]</scope>
    <source>
        <strain evidence="2 5">KACC11450</strain>
    </source>
</reference>
<dbReference type="AlphaFoldDB" id="A0A2V4VXJ4"/>
<keyword evidence="5" id="KW-1185">Reference proteome</keyword>
<protein>
    <recommendedName>
        <fullName evidence="6">DUF2612 domain-containing protein</fullName>
    </recommendedName>
</protein>
<dbReference type="EMBL" id="CP054614">
    <property type="protein sequence ID" value="QKS59353.1"/>
    <property type="molecule type" value="Genomic_DNA"/>
</dbReference>
<evidence type="ECO:0000313" key="1">
    <source>
        <dbReference type="EMBL" id="PYE52485.1"/>
    </source>
</evidence>
<evidence type="ECO:0008006" key="6">
    <source>
        <dbReference type="Google" id="ProtNLM"/>
    </source>
</evidence>
<dbReference type="Proteomes" id="UP000247790">
    <property type="component" value="Unassembled WGS sequence"/>
</dbReference>
<proteinExistence type="predicted"/>
<evidence type="ECO:0000313" key="4">
    <source>
        <dbReference type="Proteomes" id="UP000247790"/>
    </source>
</evidence>
<dbReference type="Proteomes" id="UP000509327">
    <property type="component" value="Chromosome"/>
</dbReference>
<sequence length="213" mass="22846">MISAADLIRKLTDVYVKNPDSNIGKLLRIVSEPINDLKQGFEKIEQWRDIDQAKGTTLDLIGGNVGQKRGAASDDVYRIMIKSKIARNLSKGDVNTIIRVIALAVGASYSDIKITQKFHDPLDPEPAAISLMRLPLERLASSGIELNQFVQIISKTVAAGVSVQSIELQGTFEFGGLPESFDSAAGFGDINDDTIGGGLGAVYQAGTDTDLPI</sequence>
<evidence type="ECO:0000313" key="3">
    <source>
        <dbReference type="EMBL" id="QKS59411.1"/>
    </source>
</evidence>
<name>A0A2V4VXJ4_PAEBA</name>
<dbReference type="RefSeq" id="WP_110893645.1">
    <property type="nucleotide sequence ID" value="NZ_CP054614.1"/>
</dbReference>
<dbReference type="EMBL" id="CP054614">
    <property type="protein sequence ID" value="QKS59411.1"/>
    <property type="molecule type" value="Genomic_DNA"/>
</dbReference>